<proteinExistence type="predicted"/>
<evidence type="ECO:0000313" key="3">
    <source>
        <dbReference type="Proteomes" id="UP000811246"/>
    </source>
</evidence>
<reference evidence="2" key="1">
    <citation type="submission" date="2021-01" db="EMBL/GenBank/DDBJ databases">
        <authorList>
            <person name="Lovell J.T."/>
            <person name="Bentley N."/>
            <person name="Bhattarai G."/>
            <person name="Jenkins J.W."/>
            <person name="Sreedasyam A."/>
            <person name="Alarcon Y."/>
            <person name="Bock C."/>
            <person name="Boston L."/>
            <person name="Carlson J."/>
            <person name="Cervantes K."/>
            <person name="Clermont K."/>
            <person name="Krom N."/>
            <person name="Kubenka K."/>
            <person name="Mamidi S."/>
            <person name="Mattison C."/>
            <person name="Monteros M."/>
            <person name="Pisani C."/>
            <person name="Plott C."/>
            <person name="Rajasekar S."/>
            <person name="Rhein H.S."/>
            <person name="Rohla C."/>
            <person name="Song M."/>
            <person name="Hilaire R.S."/>
            <person name="Shu S."/>
            <person name="Wells L."/>
            <person name="Wang X."/>
            <person name="Webber J."/>
            <person name="Heerema R.J."/>
            <person name="Klein P."/>
            <person name="Conner P."/>
            <person name="Grauke L."/>
            <person name="Grimwood J."/>
            <person name="Schmutz J."/>
            <person name="Randall J.J."/>
        </authorList>
    </citation>
    <scope>NUCLEOTIDE SEQUENCE</scope>
    <source>
        <tissue evidence="2">Leaf</tissue>
    </source>
</reference>
<gene>
    <name evidence="2" type="ORF">I3842_15G101700</name>
</gene>
<dbReference type="EMBL" id="CM031839">
    <property type="protein sequence ID" value="KAG6675440.1"/>
    <property type="molecule type" value="Genomic_DNA"/>
</dbReference>
<sequence length="109" mass="12057">MERVDTHKHFPVLPLSSLNYRSGPIRKPNSIYFAPIKIPSHRHPFLNNISNKEDSHPENAQEEVADREVAKDKASDSCDSGQAPLNSSAGCWVLAFFQGSLPLFPLVGS</sequence>
<evidence type="ECO:0000313" key="2">
    <source>
        <dbReference type="EMBL" id="KAG6675440.1"/>
    </source>
</evidence>
<protein>
    <submittedName>
        <fullName evidence="2">Uncharacterized protein</fullName>
    </submittedName>
</protein>
<dbReference type="Proteomes" id="UP000811246">
    <property type="component" value="Chromosome 15"/>
</dbReference>
<feature type="region of interest" description="Disordered" evidence="1">
    <location>
        <begin position="44"/>
        <end position="81"/>
    </location>
</feature>
<comment type="caution">
    <text evidence="2">The sequence shown here is derived from an EMBL/GenBank/DDBJ whole genome shotgun (WGS) entry which is preliminary data.</text>
</comment>
<accession>A0A922A7N6</accession>
<feature type="compositionally biased region" description="Basic and acidic residues" evidence="1">
    <location>
        <begin position="51"/>
        <end position="76"/>
    </location>
</feature>
<dbReference type="AlphaFoldDB" id="A0A922A7N6"/>
<evidence type="ECO:0000256" key="1">
    <source>
        <dbReference type="SAM" id="MobiDB-lite"/>
    </source>
</evidence>
<organism evidence="2 3">
    <name type="scientific">Carya illinoinensis</name>
    <name type="common">Pecan</name>
    <dbReference type="NCBI Taxonomy" id="32201"/>
    <lineage>
        <taxon>Eukaryota</taxon>
        <taxon>Viridiplantae</taxon>
        <taxon>Streptophyta</taxon>
        <taxon>Embryophyta</taxon>
        <taxon>Tracheophyta</taxon>
        <taxon>Spermatophyta</taxon>
        <taxon>Magnoliopsida</taxon>
        <taxon>eudicotyledons</taxon>
        <taxon>Gunneridae</taxon>
        <taxon>Pentapetalae</taxon>
        <taxon>rosids</taxon>
        <taxon>fabids</taxon>
        <taxon>Fagales</taxon>
        <taxon>Juglandaceae</taxon>
        <taxon>Carya</taxon>
    </lineage>
</organism>
<name>A0A922A7N6_CARIL</name>